<name>A0A8B7BR61_PHODC</name>
<dbReference type="KEGG" id="pda:103702855"/>
<dbReference type="AlphaFoldDB" id="A0A8B7BR61"/>
<organism evidence="1 2">
    <name type="scientific">Phoenix dactylifera</name>
    <name type="common">Date palm</name>
    <dbReference type="NCBI Taxonomy" id="42345"/>
    <lineage>
        <taxon>Eukaryota</taxon>
        <taxon>Viridiplantae</taxon>
        <taxon>Streptophyta</taxon>
        <taxon>Embryophyta</taxon>
        <taxon>Tracheophyta</taxon>
        <taxon>Spermatophyta</taxon>
        <taxon>Magnoliopsida</taxon>
        <taxon>Liliopsida</taxon>
        <taxon>Arecaceae</taxon>
        <taxon>Coryphoideae</taxon>
        <taxon>Phoeniceae</taxon>
        <taxon>Phoenix</taxon>
    </lineage>
</organism>
<gene>
    <name evidence="2" type="primary">LOC103702855</name>
</gene>
<dbReference type="Gene3D" id="3.20.10.10">
    <property type="entry name" value="D-amino Acid Aminotransferase, subunit A, domain 2"/>
    <property type="match status" value="1"/>
</dbReference>
<evidence type="ECO:0000313" key="2">
    <source>
        <dbReference type="RefSeq" id="XP_008783671.2"/>
    </source>
</evidence>
<dbReference type="Proteomes" id="UP000228380">
    <property type="component" value="Chromosome 3"/>
</dbReference>
<dbReference type="GeneID" id="103702855"/>
<protein>
    <submittedName>
        <fullName evidence="2">Uncharacterized protein LOC103702855</fullName>
    </submittedName>
</protein>
<proteinExistence type="predicted"/>
<dbReference type="InterPro" id="IPR036038">
    <property type="entry name" value="Aminotransferase-like"/>
</dbReference>
<dbReference type="InterPro" id="IPR001544">
    <property type="entry name" value="Aminotrans_IV"/>
</dbReference>
<accession>A0A8B7BR61</accession>
<dbReference type="OrthoDB" id="59470at2759"/>
<dbReference type="SUPFAM" id="SSF56752">
    <property type="entry name" value="D-aminoacid aminotransferase-like PLP-dependent enzymes"/>
    <property type="match status" value="1"/>
</dbReference>
<dbReference type="InterPro" id="IPR043132">
    <property type="entry name" value="BCAT-like_C"/>
</dbReference>
<keyword evidence="1" id="KW-1185">Reference proteome</keyword>
<dbReference type="RefSeq" id="XP_008783671.2">
    <property type="nucleotide sequence ID" value="XM_008785449.4"/>
</dbReference>
<dbReference type="PANTHER" id="PTHR47703:SF2">
    <property type="entry name" value="D-AMINOACID AMINOTRANSFERASE-LIKE PLP-DEPENDENT ENZYMES SUPERFAMILY PROTEIN"/>
    <property type="match status" value="1"/>
</dbReference>
<reference evidence="2" key="2">
    <citation type="submission" date="2025-08" db="UniProtKB">
        <authorList>
            <consortium name="RefSeq"/>
        </authorList>
    </citation>
    <scope>IDENTIFICATION</scope>
    <source>
        <tissue evidence="2">Young leaves</tissue>
    </source>
</reference>
<evidence type="ECO:0000313" key="1">
    <source>
        <dbReference type="Proteomes" id="UP000228380"/>
    </source>
</evidence>
<dbReference type="PANTHER" id="PTHR47703">
    <property type="entry name" value="D-AMINOACID AMINOTRANSFERASE-LIKE PLP-DEPENDENT ENZYMES SUPERFAMILY PROTEIN"/>
    <property type="match status" value="1"/>
</dbReference>
<dbReference type="Pfam" id="PF01063">
    <property type="entry name" value="Aminotran_4"/>
    <property type="match status" value="1"/>
</dbReference>
<sequence length="388" mass="42892">MRVHDTRPNWARLLGGFDGLWTVLARDTWLQAFTDSVKKTFLMAASCSGGRFLVVNGVPYAGDVPSVSAFLESTSGAYTTTRTHGSAALVLFWERHLHRLADSARILAGARPEFFGSDHRRARFPAASAAIRPFVEESLRAGLGLALKERDRAGSTEELAITALVRGSEEEEDGLDVFLHMGFFVPQVFGAAGAHLAVAGRGRDVAAAKYSDWARIRKGMEKMRPPLVTELLLTNDGDRILEGSVTNFFVVCRKVVNDMTDEALHDPENACSFEVQTAPISDGVLPGVIRQLVIEICSSNGIPLREVAPSWSDRELWKEAFVTSSLRLLQHVETIQAPTSCKALYMKTWKDVPWEVKRFEGVGLITTEIQREIANRARVDGYQISKLF</sequence>
<dbReference type="GO" id="GO:0003824">
    <property type="term" value="F:catalytic activity"/>
    <property type="evidence" value="ECO:0007669"/>
    <property type="project" value="InterPro"/>
</dbReference>
<reference evidence="1" key="1">
    <citation type="journal article" date="2019" name="Nat. Commun.">
        <title>Genome-wide association mapping of date palm fruit traits.</title>
        <authorList>
            <person name="Hazzouri K.M."/>
            <person name="Gros-Balthazard M."/>
            <person name="Flowers J.M."/>
            <person name="Copetti D."/>
            <person name="Lemansour A."/>
            <person name="Lebrun M."/>
            <person name="Masmoudi K."/>
            <person name="Ferrand S."/>
            <person name="Dhar M.I."/>
            <person name="Fresquez Z.A."/>
            <person name="Rosas U."/>
            <person name="Zhang J."/>
            <person name="Talag J."/>
            <person name="Lee S."/>
            <person name="Kudrna D."/>
            <person name="Powell R.F."/>
            <person name="Leitch I.J."/>
            <person name="Krueger R.R."/>
            <person name="Wing R.A."/>
            <person name="Amiri K.M.A."/>
            <person name="Purugganan M.D."/>
        </authorList>
    </citation>
    <scope>NUCLEOTIDE SEQUENCE [LARGE SCALE GENOMIC DNA]</scope>
    <source>
        <strain evidence="1">cv. Khalas</strain>
    </source>
</reference>